<dbReference type="Gene3D" id="2.30.42.10">
    <property type="match status" value="1"/>
</dbReference>
<name>A0ABQ9ZKG3_9CRUS</name>
<sequence length="218" mass="24890">MDRPTREFALQLMASKDKMESDLAALMDVLKSNNTDMTQPLVDNEGFPRSDIDVYQVRTTRHKVICLRNDLKNLTQKIETVLHDLHAQQREGAGMDENKTSFLNEYDECSPPFAKIGAVTEGSPAEKAGLKPDDLILGFGTLRASNFSNLKDVAQIVQHRLNCEIPICVRRYDELMQITLIPKTWSVQIVFFTYMQVLVEALEYESQNYKNNDAYHLS</sequence>
<feature type="domain" description="PDZ" evidence="5">
    <location>
        <begin position="89"/>
        <end position="173"/>
    </location>
</feature>
<dbReference type="PANTHER" id="PTHR12651">
    <property type="entry name" value="26S PROTEASOME NON-ATPASE REGULATORY SUBUNIT 9"/>
    <property type="match status" value="1"/>
</dbReference>
<keyword evidence="3" id="KW-0143">Chaperone</keyword>
<gene>
    <name evidence="6" type="ORF">OUZ56_025173</name>
</gene>
<dbReference type="PANTHER" id="PTHR12651:SF1">
    <property type="entry name" value="26S PROTEASOME NON-ATPASE REGULATORY SUBUNIT 9"/>
    <property type="match status" value="1"/>
</dbReference>
<dbReference type="SUPFAM" id="SSF50156">
    <property type="entry name" value="PDZ domain-like"/>
    <property type="match status" value="1"/>
</dbReference>
<evidence type="ECO:0000313" key="7">
    <source>
        <dbReference type="Proteomes" id="UP001234178"/>
    </source>
</evidence>
<evidence type="ECO:0000256" key="1">
    <source>
        <dbReference type="ARBA" id="ARBA00005256"/>
    </source>
</evidence>
<evidence type="ECO:0000256" key="3">
    <source>
        <dbReference type="ARBA" id="ARBA00023186"/>
    </source>
</evidence>
<comment type="caution">
    <text evidence="6">The sequence shown here is derived from an EMBL/GenBank/DDBJ whole genome shotgun (WGS) entry which is preliminary data.</text>
</comment>
<dbReference type="InterPro" id="IPR001478">
    <property type="entry name" value="PDZ"/>
</dbReference>
<dbReference type="InterPro" id="IPR041489">
    <property type="entry name" value="PDZ_6"/>
</dbReference>
<dbReference type="Pfam" id="PF17820">
    <property type="entry name" value="PDZ_6"/>
    <property type="match status" value="1"/>
</dbReference>
<dbReference type="Gene3D" id="6.10.140.1710">
    <property type="match status" value="1"/>
</dbReference>
<dbReference type="InterPro" id="IPR040815">
    <property type="entry name" value="Nas2_N"/>
</dbReference>
<keyword evidence="7" id="KW-1185">Reference proteome</keyword>
<evidence type="ECO:0000313" key="6">
    <source>
        <dbReference type="EMBL" id="KAK4012924.1"/>
    </source>
</evidence>
<dbReference type="Pfam" id="PF18265">
    <property type="entry name" value="Nas2_N"/>
    <property type="match status" value="1"/>
</dbReference>
<proteinExistence type="inferred from homology"/>
<organism evidence="6 7">
    <name type="scientific">Daphnia magna</name>
    <dbReference type="NCBI Taxonomy" id="35525"/>
    <lineage>
        <taxon>Eukaryota</taxon>
        <taxon>Metazoa</taxon>
        <taxon>Ecdysozoa</taxon>
        <taxon>Arthropoda</taxon>
        <taxon>Crustacea</taxon>
        <taxon>Branchiopoda</taxon>
        <taxon>Diplostraca</taxon>
        <taxon>Cladocera</taxon>
        <taxon>Anomopoda</taxon>
        <taxon>Daphniidae</taxon>
        <taxon>Daphnia</taxon>
    </lineage>
</organism>
<reference evidence="6 7" key="1">
    <citation type="journal article" date="2023" name="Nucleic Acids Res.">
        <title>The hologenome of Daphnia magna reveals possible DNA methylation and microbiome-mediated evolution of the host genome.</title>
        <authorList>
            <person name="Chaturvedi A."/>
            <person name="Li X."/>
            <person name="Dhandapani V."/>
            <person name="Marshall H."/>
            <person name="Kissane S."/>
            <person name="Cuenca-Cambronero M."/>
            <person name="Asole G."/>
            <person name="Calvet F."/>
            <person name="Ruiz-Romero M."/>
            <person name="Marangio P."/>
            <person name="Guigo R."/>
            <person name="Rago D."/>
            <person name="Mirbahai L."/>
            <person name="Eastwood N."/>
            <person name="Colbourne J.K."/>
            <person name="Zhou J."/>
            <person name="Mallon E."/>
            <person name="Orsini L."/>
        </authorList>
    </citation>
    <scope>NUCLEOTIDE SEQUENCE [LARGE SCALE GENOMIC DNA]</scope>
    <source>
        <strain evidence="6">LRV0_1</strain>
    </source>
</reference>
<evidence type="ECO:0000256" key="4">
    <source>
        <dbReference type="ARBA" id="ARBA00030007"/>
    </source>
</evidence>
<dbReference type="EMBL" id="JAOYFB010000004">
    <property type="protein sequence ID" value="KAK4012924.1"/>
    <property type="molecule type" value="Genomic_DNA"/>
</dbReference>
<protein>
    <recommendedName>
        <fullName evidence="2">26S proteasome non-ATPase regulatory subunit 9</fullName>
    </recommendedName>
    <alternativeName>
        <fullName evidence="4">26S proteasome regulatory subunit p27</fullName>
    </alternativeName>
</protein>
<accession>A0ABQ9ZKG3</accession>
<dbReference type="InterPro" id="IPR036034">
    <property type="entry name" value="PDZ_sf"/>
</dbReference>
<comment type="similarity">
    <text evidence="1">Belongs to the proteasome subunit p27 family.</text>
</comment>
<evidence type="ECO:0000259" key="5">
    <source>
        <dbReference type="SMART" id="SM00228"/>
    </source>
</evidence>
<dbReference type="Proteomes" id="UP001234178">
    <property type="component" value="Unassembled WGS sequence"/>
</dbReference>
<dbReference type="SMART" id="SM00228">
    <property type="entry name" value="PDZ"/>
    <property type="match status" value="1"/>
</dbReference>
<evidence type="ECO:0000256" key="2">
    <source>
        <dbReference type="ARBA" id="ARBA00014937"/>
    </source>
</evidence>
<dbReference type="InterPro" id="IPR035269">
    <property type="entry name" value="PSMD9"/>
</dbReference>